<dbReference type="SMART" id="SM00346">
    <property type="entry name" value="HTH_ICLR"/>
    <property type="match status" value="1"/>
</dbReference>
<dbReference type="SUPFAM" id="SSF55781">
    <property type="entry name" value="GAF domain-like"/>
    <property type="match status" value="1"/>
</dbReference>
<keyword evidence="1" id="KW-0805">Transcription regulation</keyword>
<dbReference type="Pfam" id="PF09339">
    <property type="entry name" value="HTH_IclR"/>
    <property type="match status" value="1"/>
</dbReference>
<evidence type="ECO:0000259" key="5">
    <source>
        <dbReference type="PROSITE" id="PS51078"/>
    </source>
</evidence>
<evidence type="ECO:0000313" key="6">
    <source>
        <dbReference type="EMBL" id="GGC36671.1"/>
    </source>
</evidence>
<dbReference type="PROSITE" id="PS51077">
    <property type="entry name" value="HTH_ICLR"/>
    <property type="match status" value="1"/>
</dbReference>
<dbReference type="EMBL" id="BMJG01000005">
    <property type="protein sequence ID" value="GGC36671.1"/>
    <property type="molecule type" value="Genomic_DNA"/>
</dbReference>
<name>A0ABQ1M8J1_9MICO</name>
<evidence type="ECO:0000313" key="7">
    <source>
        <dbReference type="Proteomes" id="UP000632322"/>
    </source>
</evidence>
<sequence length="264" mass="28046">MTTQDDAEVPVLAANAGALDRGLAILTYVSSVRSCTVADLAAALDLTRSTTYRLVDKLREQGWLGADGPSGRVSLGPAAARVGAAATGSSLLKDVAVPALRELLRSTQETVSLAIPHDDVMVFIHREQGPRPVAVSAQLGSSRPMHTTSVGRAYLSALPEDEREAMIQRLMDSPQSTLTSRTLGRLRDEIERTRERGWSQDEREFDYSSACCGAAIYDAAGYPVAAISVAGVAERMEGILGQMGPQVRHAAEVITLTTGGTLPQ</sequence>
<dbReference type="InterPro" id="IPR005471">
    <property type="entry name" value="Tscrpt_reg_IclR_N"/>
</dbReference>
<organism evidence="6 7">
    <name type="scientific">Brevibacterium sediminis</name>
    <dbReference type="NCBI Taxonomy" id="1857024"/>
    <lineage>
        <taxon>Bacteria</taxon>
        <taxon>Bacillati</taxon>
        <taxon>Actinomycetota</taxon>
        <taxon>Actinomycetes</taxon>
        <taxon>Micrococcales</taxon>
        <taxon>Brevibacteriaceae</taxon>
        <taxon>Brevibacterium</taxon>
    </lineage>
</organism>
<dbReference type="RefSeq" id="WP_219922298.1">
    <property type="nucleotide sequence ID" value="NZ_BMJG01000005.1"/>
</dbReference>
<gene>
    <name evidence="6" type="ORF">GCM10010974_18810</name>
</gene>
<accession>A0ABQ1M8J1</accession>
<dbReference type="Proteomes" id="UP000632322">
    <property type="component" value="Unassembled WGS sequence"/>
</dbReference>
<dbReference type="InterPro" id="IPR029016">
    <property type="entry name" value="GAF-like_dom_sf"/>
</dbReference>
<dbReference type="Gene3D" id="3.30.450.40">
    <property type="match status" value="1"/>
</dbReference>
<keyword evidence="2" id="KW-0238">DNA-binding</keyword>
<evidence type="ECO:0000256" key="2">
    <source>
        <dbReference type="ARBA" id="ARBA00023125"/>
    </source>
</evidence>
<protein>
    <submittedName>
        <fullName evidence="6">IclR family transcriptional regulator</fullName>
    </submittedName>
</protein>
<keyword evidence="7" id="KW-1185">Reference proteome</keyword>
<comment type="caution">
    <text evidence="6">The sequence shown here is derived from an EMBL/GenBank/DDBJ whole genome shotgun (WGS) entry which is preliminary data.</text>
</comment>
<dbReference type="SUPFAM" id="SSF46785">
    <property type="entry name" value="Winged helix' DNA-binding domain"/>
    <property type="match status" value="1"/>
</dbReference>
<dbReference type="InterPro" id="IPR036388">
    <property type="entry name" value="WH-like_DNA-bd_sf"/>
</dbReference>
<keyword evidence="3" id="KW-0804">Transcription</keyword>
<reference evidence="7" key="1">
    <citation type="journal article" date="2019" name="Int. J. Syst. Evol. Microbiol.">
        <title>The Global Catalogue of Microorganisms (GCM) 10K type strain sequencing project: providing services to taxonomists for standard genome sequencing and annotation.</title>
        <authorList>
            <consortium name="The Broad Institute Genomics Platform"/>
            <consortium name="The Broad Institute Genome Sequencing Center for Infectious Disease"/>
            <person name="Wu L."/>
            <person name="Ma J."/>
        </authorList>
    </citation>
    <scope>NUCLEOTIDE SEQUENCE [LARGE SCALE GENOMIC DNA]</scope>
    <source>
        <strain evidence="7">CGMCC 1.15472</strain>
    </source>
</reference>
<proteinExistence type="predicted"/>
<dbReference type="InterPro" id="IPR014757">
    <property type="entry name" value="Tscrpt_reg_IclR_C"/>
</dbReference>
<dbReference type="PROSITE" id="PS51078">
    <property type="entry name" value="ICLR_ED"/>
    <property type="match status" value="1"/>
</dbReference>
<dbReference type="Gene3D" id="1.10.10.10">
    <property type="entry name" value="Winged helix-like DNA-binding domain superfamily/Winged helix DNA-binding domain"/>
    <property type="match status" value="1"/>
</dbReference>
<evidence type="ECO:0000256" key="3">
    <source>
        <dbReference type="ARBA" id="ARBA00023163"/>
    </source>
</evidence>
<dbReference type="PANTHER" id="PTHR30136">
    <property type="entry name" value="HELIX-TURN-HELIX TRANSCRIPTIONAL REGULATOR, ICLR FAMILY"/>
    <property type="match status" value="1"/>
</dbReference>
<dbReference type="Pfam" id="PF01614">
    <property type="entry name" value="IclR_C"/>
    <property type="match status" value="1"/>
</dbReference>
<evidence type="ECO:0000256" key="1">
    <source>
        <dbReference type="ARBA" id="ARBA00023015"/>
    </source>
</evidence>
<dbReference type="InterPro" id="IPR050707">
    <property type="entry name" value="HTH_MetabolicPath_Reg"/>
</dbReference>
<feature type="domain" description="HTH iclR-type" evidence="4">
    <location>
        <begin position="16"/>
        <end position="77"/>
    </location>
</feature>
<feature type="domain" description="IclR-ED" evidence="5">
    <location>
        <begin position="78"/>
        <end position="260"/>
    </location>
</feature>
<evidence type="ECO:0000259" key="4">
    <source>
        <dbReference type="PROSITE" id="PS51077"/>
    </source>
</evidence>
<dbReference type="PANTHER" id="PTHR30136:SF24">
    <property type="entry name" value="HTH-TYPE TRANSCRIPTIONAL REPRESSOR ALLR"/>
    <property type="match status" value="1"/>
</dbReference>
<dbReference type="InterPro" id="IPR036390">
    <property type="entry name" value="WH_DNA-bd_sf"/>
</dbReference>